<gene>
    <name evidence="7" type="ORF">FLSS-1_0018</name>
</gene>
<feature type="compositionally biased region" description="Polar residues" evidence="5">
    <location>
        <begin position="311"/>
        <end position="321"/>
    </location>
</feature>
<feature type="domain" description="Peptidase S8/S53" evidence="6">
    <location>
        <begin position="38"/>
        <end position="308"/>
    </location>
</feature>
<dbReference type="InterPro" id="IPR023828">
    <property type="entry name" value="Peptidase_S8_Ser-AS"/>
</dbReference>
<feature type="region of interest" description="Disordered" evidence="5">
    <location>
        <begin position="299"/>
        <end position="321"/>
    </location>
</feature>
<evidence type="ECO:0000256" key="4">
    <source>
        <dbReference type="ARBA" id="ARBA00022825"/>
    </source>
</evidence>
<dbReference type="PRINTS" id="PR00723">
    <property type="entry name" value="SUBTILISIN"/>
</dbReference>
<dbReference type="InterPro" id="IPR034204">
    <property type="entry name" value="PfSUB1-like_cat_dom"/>
</dbReference>
<evidence type="ECO:0000256" key="3">
    <source>
        <dbReference type="ARBA" id="ARBA00022801"/>
    </source>
</evidence>
<dbReference type="AlphaFoldDB" id="M1PP14"/>
<name>M1PP14_9ZZZZ</name>
<dbReference type="InterPro" id="IPR050131">
    <property type="entry name" value="Peptidase_S8_subtilisin-like"/>
</dbReference>
<dbReference type="PROSITE" id="PS51892">
    <property type="entry name" value="SUBTILASE"/>
    <property type="match status" value="1"/>
</dbReference>
<dbReference type="InterPro" id="IPR023827">
    <property type="entry name" value="Peptidase_S8_Asp-AS"/>
</dbReference>
<organism evidence="7">
    <name type="scientific">uncultured organism</name>
    <dbReference type="NCBI Taxonomy" id="155900"/>
    <lineage>
        <taxon>unclassified sequences</taxon>
        <taxon>environmental samples</taxon>
    </lineage>
</organism>
<evidence type="ECO:0000256" key="5">
    <source>
        <dbReference type="SAM" id="MobiDB-lite"/>
    </source>
</evidence>
<dbReference type="PANTHER" id="PTHR43806">
    <property type="entry name" value="PEPTIDASE S8"/>
    <property type="match status" value="1"/>
</dbReference>
<dbReference type="GO" id="GO:0004252">
    <property type="term" value="F:serine-type endopeptidase activity"/>
    <property type="evidence" value="ECO:0007669"/>
    <property type="project" value="InterPro"/>
</dbReference>
<evidence type="ECO:0000259" key="6">
    <source>
        <dbReference type="Pfam" id="PF00082"/>
    </source>
</evidence>
<accession>M1PP14</accession>
<dbReference type="PANTHER" id="PTHR43806:SF11">
    <property type="entry name" value="CEREVISIN-RELATED"/>
    <property type="match status" value="1"/>
</dbReference>
<dbReference type="EMBL" id="JX684073">
    <property type="protein sequence ID" value="AGF92830.1"/>
    <property type="molecule type" value="Genomic_DNA"/>
</dbReference>
<dbReference type="Gene3D" id="3.40.50.200">
    <property type="entry name" value="Peptidase S8/S53 domain"/>
    <property type="match status" value="1"/>
</dbReference>
<dbReference type="SUPFAM" id="SSF52743">
    <property type="entry name" value="Subtilisin-like"/>
    <property type="match status" value="1"/>
</dbReference>
<dbReference type="GO" id="GO:0006508">
    <property type="term" value="P:proteolysis"/>
    <property type="evidence" value="ECO:0007669"/>
    <property type="project" value="UniProtKB-KW"/>
</dbReference>
<dbReference type="InterPro" id="IPR000209">
    <property type="entry name" value="Peptidase_S8/S53_dom"/>
</dbReference>
<keyword evidence="4" id="KW-0720">Serine protease</keyword>
<dbReference type="PROSITE" id="PS00136">
    <property type="entry name" value="SUBTILASE_ASP"/>
    <property type="match status" value="1"/>
</dbReference>
<keyword evidence="3 7" id="KW-0378">Hydrolase</keyword>
<comment type="similarity">
    <text evidence="1">Belongs to the peptidase S8 family.</text>
</comment>
<dbReference type="InterPro" id="IPR036852">
    <property type="entry name" value="Peptidase_S8/S53_dom_sf"/>
</dbReference>
<sequence length="321" mass="34247">MKAGRAGGELTGYASDQLRWGLNEIKAPGAWKTTKGSREVVVAVIDSGIDKDIEHLDKNLWANEDEIPNDGKDNDGNGYVDDVHGWDFRNGEESSKAEDLFYHGTFVAGLIASPIDTNKGTGGVAPGIEIMDLRFLDSDGHFYTSDWDKLIESINYAVDNGADIINLSIYASMNPPPSVHRAIKRADREGVLVVGIAGNRGGQVRYLSSWDEIITVGAVNKEAEPADFTNFGNSVDIAAPGEEILSYKPGGDLASAAGTSFAAPHVAGTAALVLSENPDLSNDDLKNLLLRSARDIHSKGADQKTGHGIVDTQNSLEATSH</sequence>
<dbReference type="EC" id="3.4.-.-" evidence="7"/>
<proteinExistence type="inferred from homology"/>
<evidence type="ECO:0000256" key="2">
    <source>
        <dbReference type="ARBA" id="ARBA00022670"/>
    </source>
</evidence>
<dbReference type="CDD" id="cd07473">
    <property type="entry name" value="Peptidases_S8_Subtilisin_like"/>
    <property type="match status" value="1"/>
</dbReference>
<protein>
    <submittedName>
        <fullName evidence="7">Peptidase S8 and S53 subtilisin kexin sedolisin</fullName>
        <ecNumber evidence="7">3.4.-.-</ecNumber>
    </submittedName>
</protein>
<dbReference type="Pfam" id="PF00082">
    <property type="entry name" value="Peptidase_S8"/>
    <property type="match status" value="1"/>
</dbReference>
<evidence type="ECO:0000313" key="7">
    <source>
        <dbReference type="EMBL" id="AGF92830.1"/>
    </source>
</evidence>
<dbReference type="PROSITE" id="PS00138">
    <property type="entry name" value="SUBTILASE_SER"/>
    <property type="match status" value="1"/>
</dbReference>
<keyword evidence="2" id="KW-0645">Protease</keyword>
<dbReference type="InterPro" id="IPR015500">
    <property type="entry name" value="Peptidase_S8_subtilisin-rel"/>
</dbReference>
<reference evidence="7" key="1">
    <citation type="journal article" date="2013" name="Syst. Appl. Microbiol.">
        <title>New insights into the archaeal diversity of a hypersaline microbial mat obtained by a metagenomic approach.</title>
        <authorList>
            <person name="Lopez-Lopez A."/>
            <person name="Richter M."/>
            <person name="Pena A."/>
            <person name="Tamames J."/>
            <person name="Rossello-Mora R."/>
        </authorList>
    </citation>
    <scope>NUCLEOTIDE SEQUENCE</scope>
</reference>
<evidence type="ECO:0000256" key="1">
    <source>
        <dbReference type="ARBA" id="ARBA00011073"/>
    </source>
</evidence>
<dbReference type="InterPro" id="IPR022398">
    <property type="entry name" value="Peptidase_S8_His-AS"/>
</dbReference>
<dbReference type="PROSITE" id="PS00137">
    <property type="entry name" value="SUBTILASE_HIS"/>
    <property type="match status" value="1"/>
</dbReference>